<comment type="caution">
    <text evidence="2">The sequence shown here is derived from an EMBL/GenBank/DDBJ whole genome shotgun (WGS) entry which is preliminary data.</text>
</comment>
<feature type="domain" description="Methyltransferase type 11" evidence="1">
    <location>
        <begin position="46"/>
        <end position="140"/>
    </location>
</feature>
<accession>A0A9D2RK85</accession>
<keyword evidence="2" id="KW-0808">Transferase</keyword>
<dbReference type="AlphaFoldDB" id="A0A9D2RK85"/>
<evidence type="ECO:0000313" key="3">
    <source>
        <dbReference type="Proteomes" id="UP000886804"/>
    </source>
</evidence>
<sequence length="247" mass="28612">MNDIYDDGQFFQAYAQMPRSREGLKAAGEWYRLQPLFPDVRGKQVLDLGCGYGWHCKYAAQMGAARIVGIDGSRKMIETARQRNPDEKIQYLVQDLEAYEYPEDTYDLVISNLVLHYIEHLDPIYRKVYGSLKDGGVFLFNIEHPVFTAGINQDWVYDDSGRPSYWPVDRYYEPGKRETLFLGEQVVKYHHTLTQILNPLIQIGFQIQAVEEAEPSQEMMDVPGMKDEMRRPMMLLVRAAKQGEQTV</sequence>
<dbReference type="EMBL" id="DWYS01000014">
    <property type="protein sequence ID" value="HJB06471.1"/>
    <property type="molecule type" value="Genomic_DNA"/>
</dbReference>
<dbReference type="InterPro" id="IPR013216">
    <property type="entry name" value="Methyltransf_11"/>
</dbReference>
<dbReference type="SUPFAM" id="SSF53335">
    <property type="entry name" value="S-adenosyl-L-methionine-dependent methyltransferases"/>
    <property type="match status" value="1"/>
</dbReference>
<reference evidence="2" key="1">
    <citation type="journal article" date="2021" name="PeerJ">
        <title>Extensive microbial diversity within the chicken gut microbiome revealed by metagenomics and culture.</title>
        <authorList>
            <person name="Gilroy R."/>
            <person name="Ravi A."/>
            <person name="Getino M."/>
            <person name="Pursley I."/>
            <person name="Horton D.L."/>
            <person name="Alikhan N.F."/>
            <person name="Baker D."/>
            <person name="Gharbi K."/>
            <person name="Hall N."/>
            <person name="Watson M."/>
            <person name="Adriaenssens E.M."/>
            <person name="Foster-Nyarko E."/>
            <person name="Jarju S."/>
            <person name="Secka A."/>
            <person name="Antonio M."/>
            <person name="Oren A."/>
            <person name="Chaudhuri R.R."/>
            <person name="La Ragione R."/>
            <person name="Hildebrand F."/>
            <person name="Pallen M.J."/>
        </authorList>
    </citation>
    <scope>NUCLEOTIDE SEQUENCE</scope>
    <source>
        <strain evidence="2">CHK188-4685</strain>
    </source>
</reference>
<gene>
    <name evidence="2" type="ORF">H9716_01235</name>
</gene>
<protein>
    <submittedName>
        <fullName evidence="2">Class I SAM-dependent methyltransferase</fullName>
    </submittedName>
</protein>
<dbReference type="GO" id="GO:0008757">
    <property type="term" value="F:S-adenosylmethionine-dependent methyltransferase activity"/>
    <property type="evidence" value="ECO:0007669"/>
    <property type="project" value="InterPro"/>
</dbReference>
<evidence type="ECO:0000259" key="1">
    <source>
        <dbReference type="Pfam" id="PF08241"/>
    </source>
</evidence>
<dbReference type="Pfam" id="PF08241">
    <property type="entry name" value="Methyltransf_11"/>
    <property type="match status" value="1"/>
</dbReference>
<reference evidence="2" key="2">
    <citation type="submission" date="2021-04" db="EMBL/GenBank/DDBJ databases">
        <authorList>
            <person name="Gilroy R."/>
        </authorList>
    </citation>
    <scope>NUCLEOTIDE SEQUENCE</scope>
    <source>
        <strain evidence="2">CHK188-4685</strain>
    </source>
</reference>
<evidence type="ECO:0000313" key="2">
    <source>
        <dbReference type="EMBL" id="HJB06471.1"/>
    </source>
</evidence>
<dbReference type="GO" id="GO:0032259">
    <property type="term" value="P:methylation"/>
    <property type="evidence" value="ECO:0007669"/>
    <property type="project" value="UniProtKB-KW"/>
</dbReference>
<keyword evidence="2" id="KW-0489">Methyltransferase</keyword>
<dbReference type="Proteomes" id="UP000886804">
    <property type="component" value="Unassembled WGS sequence"/>
</dbReference>
<name>A0A9D2RK85_9FIRM</name>
<dbReference type="PANTHER" id="PTHR43861">
    <property type="entry name" value="TRANS-ACONITATE 2-METHYLTRANSFERASE-RELATED"/>
    <property type="match status" value="1"/>
</dbReference>
<dbReference type="InterPro" id="IPR029063">
    <property type="entry name" value="SAM-dependent_MTases_sf"/>
</dbReference>
<dbReference type="CDD" id="cd02440">
    <property type="entry name" value="AdoMet_MTases"/>
    <property type="match status" value="1"/>
</dbReference>
<dbReference type="Gene3D" id="3.40.50.150">
    <property type="entry name" value="Vaccinia Virus protein VP39"/>
    <property type="match status" value="1"/>
</dbReference>
<proteinExistence type="predicted"/>
<organism evidence="2 3">
    <name type="scientific">Candidatus Enterocloster faecavium</name>
    <dbReference type="NCBI Taxonomy" id="2838560"/>
    <lineage>
        <taxon>Bacteria</taxon>
        <taxon>Bacillati</taxon>
        <taxon>Bacillota</taxon>
        <taxon>Clostridia</taxon>
        <taxon>Lachnospirales</taxon>
        <taxon>Lachnospiraceae</taxon>
        <taxon>Enterocloster</taxon>
    </lineage>
</organism>